<dbReference type="KEGG" id="amuc:Pan181_38840"/>
<evidence type="ECO:0000313" key="6">
    <source>
        <dbReference type="Proteomes" id="UP000315750"/>
    </source>
</evidence>
<dbReference type="SMART" id="SM00028">
    <property type="entry name" value="TPR"/>
    <property type="match status" value="10"/>
</dbReference>
<dbReference type="InterPro" id="IPR050498">
    <property type="entry name" value="Ycf3"/>
</dbReference>
<dbReference type="RefSeq" id="WP_145248957.1">
    <property type="nucleotide sequence ID" value="NZ_CP036278.1"/>
</dbReference>
<dbReference type="Pfam" id="PF13432">
    <property type="entry name" value="TPR_16"/>
    <property type="match status" value="3"/>
</dbReference>
<sequence length="517" mass="57554" precursor="true">MAKTQFLHLSRILATIAASLLLMSTVAQAQDGLQDAVDSAISEGYDALEQENYEGARDAFTEAIAASNIDPRPYIGRARAFAALELPQDAMKDFKQAMDFTNGSSEQLKALRAETQYYRGLMYMDLGNQFIGTALPDLQAAYEADRSNLEYSFALGKAYALSAQFAPGAAQQAEPLLTEYLEANPDDAEALRLRGTAYAGMSKIEEATADLEKAISLDPDDHLSYVTLATIYIADEDFGPAIDNLETAIEKYVPEEGMEDIPFAQAYLTLALVYEEKGKAETDTAEAEKAYLGSIETCDTLLGLLPETENFDATRAATYFRQGVNHRLLKEYGKAIKAFTDAIDLNPEMGEAYFRRAICFAKMGENNLALRDLTDTETLNYGDARAYLWEGMVYAQMGEYREAIRSYNKAISYSNRYLDAYLNRAHAYFQLGDYVSAIESFNECIRLQPSGAVYYFKRGLCQQNLGENANAIQSYTNAIQVDEQYVDAYDLLIPALEQQGQAELANRYREKRASITQ</sequence>
<feature type="repeat" description="TPR" evidence="3">
    <location>
        <begin position="384"/>
        <end position="417"/>
    </location>
</feature>
<gene>
    <name evidence="5" type="ORF">Pan181_38840</name>
</gene>
<dbReference type="EMBL" id="CP036278">
    <property type="protein sequence ID" value="QDU57664.1"/>
    <property type="molecule type" value="Genomic_DNA"/>
</dbReference>
<name>A0A518ASF6_9BACT</name>
<dbReference type="AlphaFoldDB" id="A0A518ASF6"/>
<dbReference type="PANTHER" id="PTHR44858:SF1">
    <property type="entry name" value="UDP-N-ACETYLGLUCOSAMINE--PEPTIDE N-ACETYLGLUCOSAMINYLTRANSFERASE SPINDLY-RELATED"/>
    <property type="match status" value="1"/>
</dbReference>
<feature type="repeat" description="TPR" evidence="3">
    <location>
        <begin position="452"/>
        <end position="485"/>
    </location>
</feature>
<dbReference type="Gene3D" id="1.25.40.10">
    <property type="entry name" value="Tetratricopeptide repeat domain"/>
    <property type="match status" value="5"/>
</dbReference>
<evidence type="ECO:0000256" key="2">
    <source>
        <dbReference type="ARBA" id="ARBA00022803"/>
    </source>
</evidence>
<dbReference type="PROSITE" id="PS50005">
    <property type="entry name" value="TPR"/>
    <property type="match status" value="5"/>
</dbReference>
<dbReference type="Pfam" id="PF13181">
    <property type="entry name" value="TPR_8"/>
    <property type="match status" value="1"/>
</dbReference>
<proteinExistence type="predicted"/>
<dbReference type="Pfam" id="PF13414">
    <property type="entry name" value="TPR_11"/>
    <property type="match status" value="1"/>
</dbReference>
<keyword evidence="2 3" id="KW-0802">TPR repeat</keyword>
<reference evidence="5 6" key="1">
    <citation type="submission" date="2019-02" db="EMBL/GenBank/DDBJ databases">
        <title>Deep-cultivation of Planctomycetes and their phenomic and genomic characterization uncovers novel biology.</title>
        <authorList>
            <person name="Wiegand S."/>
            <person name="Jogler M."/>
            <person name="Boedeker C."/>
            <person name="Pinto D."/>
            <person name="Vollmers J."/>
            <person name="Rivas-Marin E."/>
            <person name="Kohn T."/>
            <person name="Peeters S.H."/>
            <person name="Heuer A."/>
            <person name="Rast P."/>
            <person name="Oberbeckmann S."/>
            <person name="Bunk B."/>
            <person name="Jeske O."/>
            <person name="Meyerdierks A."/>
            <person name="Storesund J.E."/>
            <person name="Kallscheuer N."/>
            <person name="Luecker S."/>
            <person name="Lage O.M."/>
            <person name="Pohl T."/>
            <person name="Merkel B.J."/>
            <person name="Hornburger P."/>
            <person name="Mueller R.-W."/>
            <person name="Bruemmer F."/>
            <person name="Labrenz M."/>
            <person name="Spormann A.M."/>
            <person name="Op den Camp H."/>
            <person name="Overmann J."/>
            <person name="Amann R."/>
            <person name="Jetten M.S.M."/>
            <person name="Mascher T."/>
            <person name="Medema M.H."/>
            <person name="Devos D.P."/>
            <person name="Kaster A.-K."/>
            <person name="Ovreas L."/>
            <person name="Rohde M."/>
            <person name="Galperin M.Y."/>
            <person name="Jogler C."/>
        </authorList>
    </citation>
    <scope>NUCLEOTIDE SEQUENCE [LARGE SCALE GENOMIC DNA]</scope>
    <source>
        <strain evidence="5 6">Pan181</strain>
    </source>
</reference>
<evidence type="ECO:0000313" key="5">
    <source>
        <dbReference type="EMBL" id="QDU57664.1"/>
    </source>
</evidence>
<evidence type="ECO:0000256" key="3">
    <source>
        <dbReference type="PROSITE-ProRule" id="PRU00339"/>
    </source>
</evidence>
<feature type="chain" id="PRO_5022141728" evidence="4">
    <location>
        <begin position="30"/>
        <end position="517"/>
    </location>
</feature>
<dbReference type="SUPFAM" id="SSF48452">
    <property type="entry name" value="TPR-like"/>
    <property type="match status" value="2"/>
</dbReference>
<feature type="signal peptide" evidence="4">
    <location>
        <begin position="1"/>
        <end position="29"/>
    </location>
</feature>
<keyword evidence="6" id="KW-1185">Reference proteome</keyword>
<organism evidence="5 6">
    <name type="scientific">Aeoliella mucimassa</name>
    <dbReference type="NCBI Taxonomy" id="2527972"/>
    <lineage>
        <taxon>Bacteria</taxon>
        <taxon>Pseudomonadati</taxon>
        <taxon>Planctomycetota</taxon>
        <taxon>Planctomycetia</taxon>
        <taxon>Pirellulales</taxon>
        <taxon>Lacipirellulaceae</taxon>
        <taxon>Aeoliella</taxon>
    </lineage>
</organism>
<feature type="repeat" description="TPR" evidence="3">
    <location>
        <begin position="418"/>
        <end position="451"/>
    </location>
</feature>
<dbReference type="Proteomes" id="UP000315750">
    <property type="component" value="Chromosome"/>
</dbReference>
<dbReference type="OrthoDB" id="9790037at2"/>
<feature type="repeat" description="TPR" evidence="3">
    <location>
        <begin position="316"/>
        <end position="349"/>
    </location>
</feature>
<keyword evidence="1" id="KW-0677">Repeat</keyword>
<dbReference type="PANTHER" id="PTHR44858">
    <property type="entry name" value="TETRATRICOPEPTIDE REPEAT PROTEIN 6"/>
    <property type="match status" value="1"/>
</dbReference>
<dbReference type="PROSITE" id="PS50293">
    <property type="entry name" value="TPR_REGION"/>
    <property type="match status" value="3"/>
</dbReference>
<feature type="repeat" description="TPR" evidence="3">
    <location>
        <begin position="188"/>
        <end position="221"/>
    </location>
</feature>
<protein>
    <submittedName>
        <fullName evidence="5">Tetratricopeptide repeat protein</fullName>
    </submittedName>
</protein>
<dbReference type="InterPro" id="IPR011990">
    <property type="entry name" value="TPR-like_helical_dom_sf"/>
</dbReference>
<dbReference type="InterPro" id="IPR019734">
    <property type="entry name" value="TPR_rpt"/>
</dbReference>
<keyword evidence="4" id="KW-0732">Signal</keyword>
<evidence type="ECO:0000256" key="1">
    <source>
        <dbReference type="ARBA" id="ARBA00022737"/>
    </source>
</evidence>
<evidence type="ECO:0000256" key="4">
    <source>
        <dbReference type="SAM" id="SignalP"/>
    </source>
</evidence>
<accession>A0A518ASF6</accession>